<dbReference type="EMBL" id="JAWDGP010003191">
    <property type="protein sequence ID" value="KAK3776659.1"/>
    <property type="molecule type" value="Genomic_DNA"/>
</dbReference>
<dbReference type="Proteomes" id="UP001283361">
    <property type="component" value="Unassembled WGS sequence"/>
</dbReference>
<keyword evidence="2" id="KW-1185">Reference proteome</keyword>
<gene>
    <name evidence="1" type="ORF">RRG08_014980</name>
</gene>
<sequence length="85" mass="9644">MKLWVRISQKEEFNYVKGVKSGESSPSSRAKKSSADKIRKLTVAGSLQQTLSKMSAEPHHTAGHETSKSIFRYVLLFVYLYHGRD</sequence>
<evidence type="ECO:0000313" key="2">
    <source>
        <dbReference type="Proteomes" id="UP001283361"/>
    </source>
</evidence>
<protein>
    <submittedName>
        <fullName evidence="1">Uncharacterized protein</fullName>
    </submittedName>
</protein>
<evidence type="ECO:0000313" key="1">
    <source>
        <dbReference type="EMBL" id="KAK3776659.1"/>
    </source>
</evidence>
<dbReference type="AlphaFoldDB" id="A0AAE0ZW95"/>
<organism evidence="1 2">
    <name type="scientific">Elysia crispata</name>
    <name type="common">lettuce slug</name>
    <dbReference type="NCBI Taxonomy" id="231223"/>
    <lineage>
        <taxon>Eukaryota</taxon>
        <taxon>Metazoa</taxon>
        <taxon>Spiralia</taxon>
        <taxon>Lophotrochozoa</taxon>
        <taxon>Mollusca</taxon>
        <taxon>Gastropoda</taxon>
        <taxon>Heterobranchia</taxon>
        <taxon>Euthyneura</taxon>
        <taxon>Panpulmonata</taxon>
        <taxon>Sacoglossa</taxon>
        <taxon>Placobranchoidea</taxon>
        <taxon>Plakobranchidae</taxon>
        <taxon>Elysia</taxon>
    </lineage>
</organism>
<comment type="caution">
    <text evidence="1">The sequence shown here is derived from an EMBL/GenBank/DDBJ whole genome shotgun (WGS) entry which is preliminary data.</text>
</comment>
<accession>A0AAE0ZW95</accession>
<reference evidence="1" key="1">
    <citation type="journal article" date="2023" name="G3 (Bethesda)">
        <title>A reference genome for the long-term kleptoplast-retaining sea slug Elysia crispata morphotype clarki.</title>
        <authorList>
            <person name="Eastman K.E."/>
            <person name="Pendleton A.L."/>
            <person name="Shaikh M.A."/>
            <person name="Suttiyut T."/>
            <person name="Ogas R."/>
            <person name="Tomko P."/>
            <person name="Gavelis G."/>
            <person name="Widhalm J.R."/>
            <person name="Wisecaver J.H."/>
        </authorList>
    </citation>
    <scope>NUCLEOTIDE SEQUENCE</scope>
    <source>
        <strain evidence="1">ECLA1</strain>
    </source>
</reference>
<name>A0AAE0ZW95_9GAST</name>
<proteinExistence type="predicted"/>